<feature type="coiled-coil region" evidence="1">
    <location>
        <begin position="833"/>
        <end position="941"/>
    </location>
</feature>
<organism evidence="3 4">
    <name type="scientific">Phoxinus phoxinus</name>
    <name type="common">Eurasian minnow</name>
    <dbReference type="NCBI Taxonomy" id="58324"/>
    <lineage>
        <taxon>Eukaryota</taxon>
        <taxon>Metazoa</taxon>
        <taxon>Chordata</taxon>
        <taxon>Craniata</taxon>
        <taxon>Vertebrata</taxon>
        <taxon>Euteleostomi</taxon>
        <taxon>Actinopterygii</taxon>
        <taxon>Neopterygii</taxon>
        <taxon>Teleostei</taxon>
        <taxon>Ostariophysi</taxon>
        <taxon>Cypriniformes</taxon>
        <taxon>Leuciscidae</taxon>
        <taxon>Phoxininae</taxon>
        <taxon>Phoxinus</taxon>
    </lineage>
</organism>
<keyword evidence="4" id="KW-1185">Reference proteome</keyword>
<evidence type="ECO:0000256" key="2">
    <source>
        <dbReference type="SAM" id="MobiDB-lite"/>
    </source>
</evidence>
<proteinExistence type="predicted"/>
<evidence type="ECO:0000256" key="1">
    <source>
        <dbReference type="SAM" id="Coils"/>
    </source>
</evidence>
<comment type="caution">
    <text evidence="3">The sequence shown here is derived from an EMBL/GenBank/DDBJ whole genome shotgun (WGS) entry which is preliminary data.</text>
</comment>
<accession>A0AAN9DLY2</accession>
<dbReference type="Proteomes" id="UP001364617">
    <property type="component" value="Unassembled WGS sequence"/>
</dbReference>
<feature type="coiled-coil region" evidence="1">
    <location>
        <begin position="384"/>
        <end position="446"/>
    </location>
</feature>
<feature type="coiled-coil region" evidence="1">
    <location>
        <begin position="476"/>
        <end position="549"/>
    </location>
</feature>
<feature type="coiled-coil region" evidence="1">
    <location>
        <begin position="966"/>
        <end position="993"/>
    </location>
</feature>
<reference evidence="3 4" key="1">
    <citation type="submission" date="2024-02" db="EMBL/GenBank/DDBJ databases">
        <title>Chromosome-level genome assembly of the Eurasian Minnow (Phoxinus phoxinus).</title>
        <authorList>
            <person name="Oriowo T.O."/>
            <person name="Martin S."/>
            <person name="Stange M."/>
            <person name="Chrysostomakis Y."/>
            <person name="Brown T."/>
            <person name="Winkler S."/>
            <person name="Kukowka S."/>
            <person name="Myers E.W."/>
            <person name="Bohne A."/>
        </authorList>
    </citation>
    <scope>NUCLEOTIDE SEQUENCE [LARGE SCALE GENOMIC DNA]</scope>
    <source>
        <strain evidence="3">ZFMK-TIS-60720</strain>
        <tissue evidence="3">Whole Organism</tissue>
    </source>
</reference>
<feature type="coiled-coil region" evidence="1">
    <location>
        <begin position="575"/>
        <end position="774"/>
    </location>
</feature>
<feature type="compositionally biased region" description="Polar residues" evidence="2">
    <location>
        <begin position="80"/>
        <end position="108"/>
    </location>
</feature>
<protein>
    <submittedName>
        <fullName evidence="3">Uncharacterized protein</fullName>
    </submittedName>
</protein>
<feature type="region of interest" description="Disordered" evidence="2">
    <location>
        <begin position="80"/>
        <end position="109"/>
    </location>
</feature>
<name>A0AAN9DLY2_9TELE</name>
<feature type="region of interest" description="Disordered" evidence="2">
    <location>
        <begin position="331"/>
        <end position="372"/>
    </location>
</feature>
<feature type="region of interest" description="Disordered" evidence="2">
    <location>
        <begin position="204"/>
        <end position="226"/>
    </location>
</feature>
<feature type="compositionally biased region" description="Basic residues" evidence="2">
    <location>
        <begin position="331"/>
        <end position="346"/>
    </location>
</feature>
<keyword evidence="1" id="KW-0175">Coiled coil</keyword>
<dbReference type="AlphaFoldDB" id="A0AAN9DLY2"/>
<sequence length="1080" mass="125166">MENDGSGENTDELLSADVDEGVDDVYGLIPVALSNDHCDVLLDAIDAQLSHLQIHSQSQMHGGKSKRYEFPFSGYLDRSQSVSKDTGLGSTVPTNDKTSSNPDWTPSDDQIEHQTMEMMKVGASVPDVWCPEGDGSLSSVSRVEQCRWRLERLLGRSAESAGIGNEEDEFTMDSVCTEDFSTRFREEMLVLPASAPKAPIYSSDTAEFSEERSKTQPQHPSRTPIRHLAGMPLQSFDSVTIDTDLDTVCSEPVRRHLKSTLSNRTVTHFAKYANRVNSDQESNPKYALHLSKENGFCTGQTIQNSIQSFSSDDERTVEETSSEGTVSKLYYRSRRHSSGKKGKRRSLCQSRRNESHISTERARDKSRIDGNQLKELRMSALQQKTATDHTLENLREETDEAKREQLSLQLSVRDSRAQAQNITYELRRLQAQRDLCLEEVRVLQEQKCVSRSVSVLEREEMDRLLDNAKSDLFSEQRRFRHTLDSMQEKLDEVNQELEQREEDYRTLHQKYSELEKQLDDTIREKEQIKESIQEDLEQQVKRFAALERIVAQKELLLQGAGEAKKALLLELCSLREEHSLKLREIQNRAKKDLEQEIEQLTLQLTKSHKEELQKVHQQADELRSAALSEQTQTHKQSLDSLHNCIQMKDEEVKRLKEALEQHEEKMTRKAEELRRQTQEKIQKAVKREERKWEEQREKALKEQRGTLEKQIEEAVERWRAEVEKERRNALALQSKVIELQKEAEKEAVRLKKTLQRSEKELQELRTAVIEKDQKHQRRTARHEQQSRRWAQDIHAECVCLQEFLKHNGLTVENKHSSESPTVSSTLQALQFLTKALQQLIDDLKIELNSQRRAALQLSREKEQGLNLQKEQLMEEKERALAALKEKLIQEHIEEMSSLSRAQLRMNNDDTDRLCVHMRRQLRAKDDELRQAQNNMAQWKDKTTTRLTHRFELELNAEQERRVPKPRAEQQKRLERLENEMRHLTGQCRDFNESQLASTALQGGTDFQNSRVTQDLTSYQLLQHLQSRIRQIQAESQNHCPSPVKWDREPRDLGGSYLDTIAPAQESCKTEDHLPAKTISS</sequence>
<feature type="region of interest" description="Disordered" evidence="2">
    <location>
        <begin position="1061"/>
        <end position="1080"/>
    </location>
</feature>
<dbReference type="EMBL" id="JAYKXH010000003">
    <property type="protein sequence ID" value="KAK7173022.1"/>
    <property type="molecule type" value="Genomic_DNA"/>
</dbReference>
<evidence type="ECO:0000313" key="3">
    <source>
        <dbReference type="EMBL" id="KAK7173022.1"/>
    </source>
</evidence>
<gene>
    <name evidence="3" type="ORF">R3I93_002982</name>
</gene>
<evidence type="ECO:0000313" key="4">
    <source>
        <dbReference type="Proteomes" id="UP001364617"/>
    </source>
</evidence>
<feature type="compositionally biased region" description="Basic and acidic residues" evidence="2">
    <location>
        <begin position="351"/>
        <end position="372"/>
    </location>
</feature>